<keyword evidence="16" id="KW-1185">Reference proteome</keyword>
<dbReference type="Pfam" id="PF10998">
    <property type="entry name" value="DUF2838"/>
    <property type="match status" value="1"/>
</dbReference>
<dbReference type="PANTHER" id="PTHR31201">
    <property type="entry name" value="OS01G0585100 PROTEIN"/>
    <property type="match status" value="1"/>
</dbReference>
<evidence type="ECO:0000256" key="5">
    <source>
        <dbReference type="ARBA" id="ARBA00022679"/>
    </source>
</evidence>
<accession>A0A2P6N6N2</accession>
<evidence type="ECO:0000256" key="2">
    <source>
        <dbReference type="ARBA" id="ARBA00006675"/>
    </source>
</evidence>
<feature type="transmembrane region" description="Helical" evidence="14">
    <location>
        <begin position="370"/>
        <end position="390"/>
    </location>
</feature>
<feature type="transmembrane region" description="Helical" evidence="14">
    <location>
        <begin position="278"/>
        <end position="296"/>
    </location>
</feature>
<dbReference type="InterPro" id="IPR021261">
    <property type="entry name" value="GPCAT"/>
</dbReference>
<feature type="compositionally biased region" description="Basic and acidic residues" evidence="13">
    <location>
        <begin position="404"/>
        <end position="424"/>
    </location>
</feature>
<dbReference type="GO" id="GO:0006656">
    <property type="term" value="P:phosphatidylcholine biosynthetic process"/>
    <property type="evidence" value="ECO:0007669"/>
    <property type="project" value="TreeGrafter"/>
</dbReference>
<organism evidence="15 16">
    <name type="scientific">Planoprotostelium fungivorum</name>
    <dbReference type="NCBI Taxonomy" id="1890364"/>
    <lineage>
        <taxon>Eukaryota</taxon>
        <taxon>Amoebozoa</taxon>
        <taxon>Evosea</taxon>
        <taxon>Variosea</taxon>
        <taxon>Cavosteliida</taxon>
        <taxon>Cavosteliaceae</taxon>
        <taxon>Planoprotostelium</taxon>
    </lineage>
</organism>
<dbReference type="PANTHER" id="PTHR31201:SF1">
    <property type="entry name" value="GLYCEROPHOSPHOCHOLINE ACYLTRANSFERASE 1"/>
    <property type="match status" value="1"/>
</dbReference>
<keyword evidence="7 14" id="KW-1133">Transmembrane helix</keyword>
<keyword evidence="4" id="KW-0444">Lipid biosynthesis</keyword>
<dbReference type="OrthoDB" id="406287at2759"/>
<feature type="region of interest" description="Disordered" evidence="13">
    <location>
        <begin position="1"/>
        <end position="24"/>
    </location>
</feature>
<dbReference type="GO" id="GO:0016746">
    <property type="term" value="F:acyltransferase activity"/>
    <property type="evidence" value="ECO:0007669"/>
    <property type="project" value="UniProtKB-KW"/>
</dbReference>
<keyword evidence="6 14" id="KW-0812">Transmembrane</keyword>
<evidence type="ECO:0000256" key="14">
    <source>
        <dbReference type="SAM" id="Phobius"/>
    </source>
</evidence>
<feature type="transmembrane region" description="Helical" evidence="14">
    <location>
        <begin position="207"/>
        <end position="227"/>
    </location>
</feature>
<evidence type="ECO:0000256" key="3">
    <source>
        <dbReference type="ARBA" id="ARBA00019082"/>
    </source>
</evidence>
<comment type="similarity">
    <text evidence="2">Belongs to the GPC1 family.</text>
</comment>
<evidence type="ECO:0000313" key="15">
    <source>
        <dbReference type="EMBL" id="PRP79608.1"/>
    </source>
</evidence>
<dbReference type="AlphaFoldDB" id="A0A2P6N6N2"/>
<comment type="caution">
    <text evidence="15">The sequence shown here is derived from an EMBL/GenBank/DDBJ whole genome shotgun (WGS) entry which is preliminary data.</text>
</comment>
<keyword evidence="12" id="KW-0012">Acyltransferase</keyword>
<feature type="transmembrane region" description="Helical" evidence="14">
    <location>
        <begin position="341"/>
        <end position="364"/>
    </location>
</feature>
<gene>
    <name evidence="15" type="ORF">PROFUN_12798</name>
</gene>
<name>A0A2P6N6N2_9EUKA</name>
<evidence type="ECO:0000256" key="11">
    <source>
        <dbReference type="ARBA" id="ARBA00023264"/>
    </source>
</evidence>
<evidence type="ECO:0000256" key="10">
    <source>
        <dbReference type="ARBA" id="ARBA00023209"/>
    </source>
</evidence>
<feature type="transmembrane region" description="Helical" evidence="14">
    <location>
        <begin position="180"/>
        <end position="201"/>
    </location>
</feature>
<evidence type="ECO:0000256" key="4">
    <source>
        <dbReference type="ARBA" id="ARBA00022516"/>
    </source>
</evidence>
<dbReference type="EMBL" id="MDYQ01000177">
    <property type="protein sequence ID" value="PRP79608.1"/>
    <property type="molecule type" value="Genomic_DNA"/>
</dbReference>
<reference evidence="15 16" key="1">
    <citation type="journal article" date="2018" name="Genome Biol. Evol.">
        <title>Multiple Roots of Fruiting Body Formation in Amoebozoa.</title>
        <authorList>
            <person name="Hillmann F."/>
            <person name="Forbes G."/>
            <person name="Novohradska S."/>
            <person name="Ferling I."/>
            <person name="Riege K."/>
            <person name="Groth M."/>
            <person name="Westermann M."/>
            <person name="Marz M."/>
            <person name="Spaller T."/>
            <person name="Winckler T."/>
            <person name="Schaap P."/>
            <person name="Glockner G."/>
        </authorList>
    </citation>
    <scope>NUCLEOTIDE SEQUENCE [LARGE SCALE GENOMIC DNA]</scope>
    <source>
        <strain evidence="15 16">Jena</strain>
    </source>
</reference>
<dbReference type="PROSITE" id="PS50096">
    <property type="entry name" value="IQ"/>
    <property type="match status" value="1"/>
</dbReference>
<feature type="transmembrane region" description="Helical" evidence="14">
    <location>
        <begin position="239"/>
        <end position="258"/>
    </location>
</feature>
<evidence type="ECO:0000256" key="12">
    <source>
        <dbReference type="ARBA" id="ARBA00023315"/>
    </source>
</evidence>
<evidence type="ECO:0000256" key="13">
    <source>
        <dbReference type="SAM" id="MobiDB-lite"/>
    </source>
</evidence>
<dbReference type="GO" id="GO:0016020">
    <property type="term" value="C:membrane"/>
    <property type="evidence" value="ECO:0007669"/>
    <property type="project" value="UniProtKB-SubCell"/>
</dbReference>
<proteinExistence type="inferred from homology"/>
<comment type="subcellular location">
    <subcellularLocation>
        <location evidence="1">Membrane</location>
        <topology evidence="1">Multi-pass membrane protein</topology>
    </subcellularLocation>
</comment>
<sequence length="436" mass="51231">MSFDPPSPEDGSPPFGSPVRSPTGGEWDEAKILADVYENDDDMELWSTHIDAATLLQSFLKRELIREKLKEQITYFKNLKTMATSRTEAVKKSFFEGRKSINRDNLKRILKNKKKQMENNMSTPPFIKTSDKLAFTFGIVVLLVSELILLEYPTFFYQWYTFLLVPLLLARYYTYEKSKFHYFMLDFCYFAQFMLMVFLYLVPHNHIWFQVVFCATTGPLLTGIVMWRNSLVFHDLDKLTSVFIHIFPALVTFALRWYPSRHFSVCSEEEHCTMNYGIVGFLTIFIYVMWQIMYLFKTEVVDGRKLRNDKAIMTSARWMSQVKPHPIWQYFRKRGAKESHAIPVLVAVQLLYTVATLIPTLIVFHSFLLHSLYLAGISLVCIWNGANFYFDVFSETYTKRLKVQMREDSMQEKKEGREEKKKMEEEEQRAQASAST</sequence>
<feature type="region of interest" description="Disordered" evidence="13">
    <location>
        <begin position="404"/>
        <end position="436"/>
    </location>
</feature>
<evidence type="ECO:0000313" key="16">
    <source>
        <dbReference type="Proteomes" id="UP000241769"/>
    </source>
</evidence>
<keyword evidence="11" id="KW-1208">Phospholipid metabolism</keyword>
<dbReference type="Proteomes" id="UP000241769">
    <property type="component" value="Unassembled WGS sequence"/>
</dbReference>
<dbReference type="InParanoid" id="A0A2P6N6N2"/>
<keyword evidence="9 14" id="KW-0472">Membrane</keyword>
<feature type="transmembrane region" description="Helical" evidence="14">
    <location>
        <begin position="133"/>
        <end position="150"/>
    </location>
</feature>
<feature type="transmembrane region" description="Helical" evidence="14">
    <location>
        <begin position="156"/>
        <end position="173"/>
    </location>
</feature>
<keyword evidence="10" id="KW-0594">Phospholipid biosynthesis</keyword>
<protein>
    <recommendedName>
        <fullName evidence="3">Glycerophosphocholine acyltransferase 1</fullName>
    </recommendedName>
</protein>
<evidence type="ECO:0000256" key="7">
    <source>
        <dbReference type="ARBA" id="ARBA00022989"/>
    </source>
</evidence>
<evidence type="ECO:0000256" key="8">
    <source>
        <dbReference type="ARBA" id="ARBA00023098"/>
    </source>
</evidence>
<evidence type="ECO:0000256" key="9">
    <source>
        <dbReference type="ARBA" id="ARBA00023136"/>
    </source>
</evidence>
<evidence type="ECO:0000256" key="6">
    <source>
        <dbReference type="ARBA" id="ARBA00022692"/>
    </source>
</evidence>
<keyword evidence="8" id="KW-0443">Lipid metabolism</keyword>
<evidence type="ECO:0000256" key="1">
    <source>
        <dbReference type="ARBA" id="ARBA00004141"/>
    </source>
</evidence>
<keyword evidence="5" id="KW-0808">Transferase</keyword>